<keyword evidence="2" id="KW-0560">Oxidoreductase</keyword>
<dbReference type="Proteomes" id="UP001216558">
    <property type="component" value="Unassembled WGS sequence"/>
</dbReference>
<comment type="caution">
    <text evidence="2">The sequence shown here is derived from an EMBL/GenBank/DDBJ whole genome shotgun (WGS) entry which is preliminary data.</text>
</comment>
<dbReference type="EMBL" id="JAQQXQ010000007">
    <property type="protein sequence ID" value="MDC8754993.1"/>
    <property type="molecule type" value="Genomic_DNA"/>
</dbReference>
<feature type="domain" description="ABM" evidence="1">
    <location>
        <begin position="3"/>
        <end position="69"/>
    </location>
</feature>
<keyword evidence="3" id="KW-1185">Reference proteome</keyword>
<evidence type="ECO:0000313" key="3">
    <source>
        <dbReference type="Proteomes" id="UP001216558"/>
    </source>
</evidence>
<dbReference type="SUPFAM" id="SSF54909">
    <property type="entry name" value="Dimeric alpha+beta barrel"/>
    <property type="match status" value="1"/>
</dbReference>
<dbReference type="GO" id="GO:0004497">
    <property type="term" value="F:monooxygenase activity"/>
    <property type="evidence" value="ECO:0007669"/>
    <property type="project" value="UniProtKB-KW"/>
</dbReference>
<name>A0ABT5JS80_9SPHN</name>
<dbReference type="InterPro" id="IPR007138">
    <property type="entry name" value="ABM_dom"/>
</dbReference>
<keyword evidence="2" id="KW-0503">Monooxygenase</keyword>
<reference evidence="2 3" key="1">
    <citation type="submission" date="2022-10" db="EMBL/GenBank/DDBJ databases">
        <title>Erythrobacter sp. sf7 Genome sequencing.</title>
        <authorList>
            <person name="Park S."/>
        </authorList>
    </citation>
    <scope>NUCLEOTIDE SEQUENCE [LARGE SCALE GENOMIC DNA]</scope>
    <source>
        <strain evidence="3">sf7</strain>
    </source>
</reference>
<evidence type="ECO:0000259" key="1">
    <source>
        <dbReference type="Pfam" id="PF03992"/>
    </source>
</evidence>
<proteinExistence type="predicted"/>
<gene>
    <name evidence="2" type="ORF">OIK40_10115</name>
</gene>
<dbReference type="RefSeq" id="WP_273678205.1">
    <property type="nucleotide sequence ID" value="NZ_JAQQXQ010000007.1"/>
</dbReference>
<sequence>MTIVRLFRVRIHSALRAEFEAKFATISVGAVQAAQGALGVEILKPTHWAPDEYLMISRWRDSAAIKRFAGEHWNHAYIPPGMETFVADCSVDHYTAWKQT</sequence>
<accession>A0ABT5JS80</accession>
<dbReference type="Gene3D" id="3.30.70.100">
    <property type="match status" value="1"/>
</dbReference>
<protein>
    <submittedName>
        <fullName evidence="2">Antibiotic biosynthesis monooxygenase</fullName>
    </submittedName>
</protein>
<organism evidence="2 3">
    <name type="scientific">Erythrobacter fulvus</name>
    <dbReference type="NCBI Taxonomy" id="2987523"/>
    <lineage>
        <taxon>Bacteria</taxon>
        <taxon>Pseudomonadati</taxon>
        <taxon>Pseudomonadota</taxon>
        <taxon>Alphaproteobacteria</taxon>
        <taxon>Sphingomonadales</taxon>
        <taxon>Erythrobacteraceae</taxon>
        <taxon>Erythrobacter/Porphyrobacter group</taxon>
        <taxon>Erythrobacter</taxon>
    </lineage>
</organism>
<evidence type="ECO:0000313" key="2">
    <source>
        <dbReference type="EMBL" id="MDC8754993.1"/>
    </source>
</evidence>
<dbReference type="InterPro" id="IPR011008">
    <property type="entry name" value="Dimeric_a/b-barrel"/>
</dbReference>
<dbReference type="Pfam" id="PF03992">
    <property type="entry name" value="ABM"/>
    <property type="match status" value="1"/>
</dbReference>